<keyword evidence="3" id="KW-1185">Reference proteome</keyword>
<evidence type="ECO:0000313" key="3">
    <source>
        <dbReference type="Proteomes" id="UP000664132"/>
    </source>
</evidence>
<protein>
    <submittedName>
        <fullName evidence="2">Uncharacterized protein</fullName>
    </submittedName>
</protein>
<reference evidence="2" key="1">
    <citation type="submission" date="2021-02" db="EMBL/GenBank/DDBJ databases">
        <title>Genome sequence Cadophora malorum strain M34.</title>
        <authorList>
            <person name="Stefanovic E."/>
            <person name="Vu D."/>
            <person name="Scully C."/>
            <person name="Dijksterhuis J."/>
            <person name="Roader J."/>
            <person name="Houbraken J."/>
        </authorList>
    </citation>
    <scope>NUCLEOTIDE SEQUENCE</scope>
    <source>
        <strain evidence="2">M34</strain>
    </source>
</reference>
<evidence type="ECO:0000313" key="2">
    <source>
        <dbReference type="EMBL" id="KAG4413612.1"/>
    </source>
</evidence>
<proteinExistence type="predicted"/>
<dbReference type="OrthoDB" id="9975758at2759"/>
<gene>
    <name evidence="2" type="ORF">IFR04_013234</name>
</gene>
<feature type="region of interest" description="Disordered" evidence="1">
    <location>
        <begin position="101"/>
        <end position="120"/>
    </location>
</feature>
<dbReference type="EMBL" id="JAFJYH010000304">
    <property type="protein sequence ID" value="KAG4413612.1"/>
    <property type="molecule type" value="Genomic_DNA"/>
</dbReference>
<sequence length="224" mass="25314">MAESIPTTLQPSPPQAETQIPTTVILRTPSVYNKVPEQTQISPQEWKAPPLEWLERTWTVTHSTLPMWRKAKNVRITYKLLPRASPTLPILIDDEVCSSPTEKTWMPQPKSIRGVDTPDESVPGGAAWNWRGRGWLKVASSHWEVLGWGEFVDQEGKRERWVVTWFAKSMFTPPGVDVYSERKEGVGGKLLEEIRRVVAEGAAGEEVRKLCEGEELRGVMIDDA</sequence>
<accession>A0A8H7T701</accession>
<evidence type="ECO:0000256" key="1">
    <source>
        <dbReference type="SAM" id="MobiDB-lite"/>
    </source>
</evidence>
<organism evidence="2 3">
    <name type="scientific">Cadophora malorum</name>
    <dbReference type="NCBI Taxonomy" id="108018"/>
    <lineage>
        <taxon>Eukaryota</taxon>
        <taxon>Fungi</taxon>
        <taxon>Dikarya</taxon>
        <taxon>Ascomycota</taxon>
        <taxon>Pezizomycotina</taxon>
        <taxon>Leotiomycetes</taxon>
        <taxon>Helotiales</taxon>
        <taxon>Ploettnerulaceae</taxon>
        <taxon>Cadophora</taxon>
    </lineage>
</organism>
<dbReference type="Proteomes" id="UP000664132">
    <property type="component" value="Unassembled WGS sequence"/>
</dbReference>
<comment type="caution">
    <text evidence="2">The sequence shown here is derived from an EMBL/GenBank/DDBJ whole genome shotgun (WGS) entry which is preliminary data.</text>
</comment>
<name>A0A8H7T701_9HELO</name>
<dbReference type="AlphaFoldDB" id="A0A8H7T701"/>